<protein>
    <recommendedName>
        <fullName evidence="1">F-box domain-containing protein</fullName>
    </recommendedName>
</protein>
<dbReference type="InterPro" id="IPR001810">
    <property type="entry name" value="F-box_dom"/>
</dbReference>
<reference evidence="3" key="1">
    <citation type="journal article" date="2023" name="Mol. Phylogenet. Evol.">
        <title>Genome-scale phylogeny and comparative genomics of the fungal order Sordariales.</title>
        <authorList>
            <person name="Hensen N."/>
            <person name="Bonometti L."/>
            <person name="Westerberg I."/>
            <person name="Brannstrom I.O."/>
            <person name="Guillou S."/>
            <person name="Cros-Aarteil S."/>
            <person name="Calhoun S."/>
            <person name="Haridas S."/>
            <person name="Kuo A."/>
            <person name="Mondo S."/>
            <person name="Pangilinan J."/>
            <person name="Riley R."/>
            <person name="LaButti K."/>
            <person name="Andreopoulos B."/>
            <person name="Lipzen A."/>
            <person name="Chen C."/>
            <person name="Yan M."/>
            <person name="Daum C."/>
            <person name="Ng V."/>
            <person name="Clum A."/>
            <person name="Steindorff A."/>
            <person name="Ohm R.A."/>
            <person name="Martin F."/>
            <person name="Silar P."/>
            <person name="Natvig D.O."/>
            <person name="Lalanne C."/>
            <person name="Gautier V."/>
            <person name="Ament-Velasquez S.L."/>
            <person name="Kruys A."/>
            <person name="Hutchinson M.I."/>
            <person name="Powell A.J."/>
            <person name="Barry K."/>
            <person name="Miller A.N."/>
            <person name="Grigoriev I.V."/>
            <person name="Debuchy R."/>
            <person name="Gladieux P."/>
            <person name="Hiltunen Thoren M."/>
            <person name="Johannesson H."/>
        </authorList>
    </citation>
    <scope>NUCLEOTIDE SEQUENCE [LARGE SCALE GENOMIC DNA]</scope>
    <source>
        <strain evidence="3">CBS 284.82</strain>
    </source>
</reference>
<evidence type="ECO:0000313" key="2">
    <source>
        <dbReference type="EMBL" id="KAK4033386.1"/>
    </source>
</evidence>
<dbReference type="CDD" id="cd09917">
    <property type="entry name" value="F-box_SF"/>
    <property type="match status" value="1"/>
</dbReference>
<gene>
    <name evidence="2" type="ORF">C8A01DRAFT_40172</name>
</gene>
<organism evidence="2 3">
    <name type="scientific">Parachaetomium inaequale</name>
    <dbReference type="NCBI Taxonomy" id="2588326"/>
    <lineage>
        <taxon>Eukaryota</taxon>
        <taxon>Fungi</taxon>
        <taxon>Dikarya</taxon>
        <taxon>Ascomycota</taxon>
        <taxon>Pezizomycotina</taxon>
        <taxon>Sordariomycetes</taxon>
        <taxon>Sordariomycetidae</taxon>
        <taxon>Sordariales</taxon>
        <taxon>Chaetomiaceae</taxon>
        <taxon>Parachaetomium</taxon>
    </lineage>
</organism>
<accession>A0AAN6SM22</accession>
<dbReference type="Proteomes" id="UP001303115">
    <property type="component" value="Unassembled WGS sequence"/>
</dbReference>
<keyword evidence="3" id="KW-1185">Reference proteome</keyword>
<dbReference type="PROSITE" id="PS50181">
    <property type="entry name" value="FBOX"/>
    <property type="match status" value="1"/>
</dbReference>
<dbReference type="EMBL" id="MU854534">
    <property type="protein sequence ID" value="KAK4033386.1"/>
    <property type="molecule type" value="Genomic_DNA"/>
</dbReference>
<evidence type="ECO:0000259" key="1">
    <source>
        <dbReference type="PROSITE" id="PS50181"/>
    </source>
</evidence>
<evidence type="ECO:0000313" key="3">
    <source>
        <dbReference type="Proteomes" id="UP001303115"/>
    </source>
</evidence>
<comment type="caution">
    <text evidence="2">The sequence shown here is derived from an EMBL/GenBank/DDBJ whole genome shotgun (WGS) entry which is preliminary data.</text>
</comment>
<name>A0AAN6SM22_9PEZI</name>
<feature type="domain" description="F-box" evidence="1">
    <location>
        <begin position="1"/>
        <end position="44"/>
    </location>
</feature>
<sequence>MFWELPQEVFDMIVRHLAGNDLDALSRVSRSLHAALAATIWTGIHVDLDGSDGPIYGSRLHCGNVTRCANIFRRPSAATRHATRLTFRCGFDSFRSWKAPCPHGPRPGTGASWQPAVRWWDERGQRCFNTVIVGATSIVKSLGENQLHAFSWDIGACVTSELIEELGRQHLHLQSLQLATDYKCPGAPEDERRMIDLSPFQHLRRICWTAPAPHHIQALADAIQNNRHHLEELDLDLHDGVYLEAAMAEEYGWVDDRDILIDILSARNRPSSQPVFPSLRVLRLRSAPFDSESTSQGLYRAIDFGALESLSLLDCRRSEQFLAMLRESPTRINLKSLEIQTSTHTGAEVGRFVGSFEGLVDLFMSVGVSILRPPQEDLWHCLSSHRATLKRLVYHKTILLDWVFGPEGIASLEVVAVGDFAHGRNGTYLHNIFVCRRGDSSCWESGCRAYEVFDARDTEHKHEWAALVHPHRSFLEACPGGSFLPQKRYAF</sequence>
<dbReference type="AlphaFoldDB" id="A0AAN6SM22"/>
<proteinExistence type="predicted"/>